<name>A0A5N6XYA7_9EURO</name>
<proteinExistence type="predicted"/>
<dbReference type="AlphaFoldDB" id="A0A5N6XYA7"/>
<dbReference type="Proteomes" id="UP000325558">
    <property type="component" value="Unassembled WGS sequence"/>
</dbReference>
<accession>A0A5N6XYA7</accession>
<protein>
    <submittedName>
        <fullName evidence="1">Uncharacterized protein</fullName>
    </submittedName>
</protein>
<evidence type="ECO:0000313" key="1">
    <source>
        <dbReference type="EMBL" id="KAE8336560.1"/>
    </source>
</evidence>
<dbReference type="EMBL" id="ML737193">
    <property type="protein sequence ID" value="KAE8336560.1"/>
    <property type="molecule type" value="Genomic_DNA"/>
</dbReference>
<dbReference type="OrthoDB" id="4334193at2759"/>
<organism evidence="1">
    <name type="scientific">Aspergillus arachidicola</name>
    <dbReference type="NCBI Taxonomy" id="656916"/>
    <lineage>
        <taxon>Eukaryota</taxon>
        <taxon>Fungi</taxon>
        <taxon>Dikarya</taxon>
        <taxon>Ascomycota</taxon>
        <taxon>Pezizomycotina</taxon>
        <taxon>Eurotiomycetes</taxon>
        <taxon>Eurotiomycetidae</taxon>
        <taxon>Eurotiales</taxon>
        <taxon>Aspergillaceae</taxon>
        <taxon>Aspergillus</taxon>
        <taxon>Aspergillus subgen. Circumdati</taxon>
    </lineage>
</organism>
<reference evidence="1" key="1">
    <citation type="submission" date="2019-04" db="EMBL/GenBank/DDBJ databases">
        <title>Friends and foes A comparative genomics study of 23 Aspergillus species from section Flavi.</title>
        <authorList>
            <consortium name="DOE Joint Genome Institute"/>
            <person name="Kjaerbolling I."/>
            <person name="Vesth T."/>
            <person name="Frisvad J.C."/>
            <person name="Nybo J.L."/>
            <person name="Theobald S."/>
            <person name="Kildgaard S."/>
            <person name="Isbrandt T."/>
            <person name="Kuo A."/>
            <person name="Sato A."/>
            <person name="Lyhne E.K."/>
            <person name="Kogle M.E."/>
            <person name="Wiebenga A."/>
            <person name="Kun R.S."/>
            <person name="Lubbers R.J."/>
            <person name="Makela M.R."/>
            <person name="Barry K."/>
            <person name="Chovatia M."/>
            <person name="Clum A."/>
            <person name="Daum C."/>
            <person name="Haridas S."/>
            <person name="He G."/>
            <person name="LaButti K."/>
            <person name="Lipzen A."/>
            <person name="Mondo S."/>
            <person name="Riley R."/>
            <person name="Salamov A."/>
            <person name="Simmons B.A."/>
            <person name="Magnuson J.K."/>
            <person name="Henrissat B."/>
            <person name="Mortensen U.H."/>
            <person name="Larsen T.O."/>
            <person name="Devries R.P."/>
            <person name="Grigoriev I.V."/>
            <person name="Machida M."/>
            <person name="Baker S.E."/>
            <person name="Andersen M.R."/>
        </authorList>
    </citation>
    <scope>NUCLEOTIDE SEQUENCE</scope>
    <source>
        <strain evidence="1">CBS 117612</strain>
    </source>
</reference>
<sequence length="158" mass="17516">MPALTKSGKATTRWLVDHPEFWKGGVGQRRAIAGLVIEHLGAVEFQESLSTNSYSSTGKVQPEVLYATTKELAAITQQEWRGADPAFIRVSRPSNTSQFGEGAALSDKEIPNVSLVTGPLYLLAEWVGDEHDLIDLPALTRQVRSFQRLRKQLDRLDI</sequence>
<gene>
    <name evidence="1" type="ORF">BDV24DRAFT_141477</name>
</gene>